<gene>
    <name evidence="2" type="ORF">AB7Z85_00870</name>
</gene>
<evidence type="ECO:0000259" key="1">
    <source>
        <dbReference type="Pfam" id="PF00535"/>
    </source>
</evidence>
<keyword evidence="2" id="KW-0808">Transferase</keyword>
<dbReference type="GO" id="GO:0016757">
    <property type="term" value="F:glycosyltransferase activity"/>
    <property type="evidence" value="ECO:0007669"/>
    <property type="project" value="UniProtKB-KW"/>
</dbReference>
<sequence length="245" mass="28052">MINIITINWNNASGLRDTLSSLRTQSLNKNKWKYRVIDGLSSDGSIKVLKENKDLIDTLIIEKDNGVYDAMNKGIACTKEGDFFLFLNSGDTFANTKVLEFLDEEVTRLGNGVDVFYGDKIDANGKLVKAYYPQSMKYGIINACHQCILYKMNNINYETNYRLFSDLDFTAQYYINGATFYYVNKAIAIYEGGGLSSIHSWKTKKEIYLIVLRRFGLCAFLRFLFVKAVRLVGIKHTSFLRRHIS</sequence>
<organism evidence="2 3">
    <name type="scientific">Pseudenterobacter timonensis</name>
    <dbReference type="NCBI Taxonomy" id="1755099"/>
    <lineage>
        <taxon>Bacteria</taxon>
        <taxon>Pseudomonadati</taxon>
        <taxon>Pseudomonadota</taxon>
        <taxon>Gammaproteobacteria</taxon>
        <taxon>Enterobacterales</taxon>
        <taxon>Enterobacteriaceae</taxon>
        <taxon>Pseudenterobacter</taxon>
    </lineage>
</organism>
<name>A0ABV4A3P5_9ENTR</name>
<keyword evidence="3" id="KW-1185">Reference proteome</keyword>
<accession>A0ABV4A3P5</accession>
<dbReference type="EMBL" id="JBFZPZ010000001">
    <property type="protein sequence ID" value="MEX9251080.1"/>
    <property type="molecule type" value="Genomic_DNA"/>
</dbReference>
<proteinExistence type="predicted"/>
<dbReference type="InterPro" id="IPR029044">
    <property type="entry name" value="Nucleotide-diphossugar_trans"/>
</dbReference>
<evidence type="ECO:0000313" key="2">
    <source>
        <dbReference type="EMBL" id="MEX9251080.1"/>
    </source>
</evidence>
<reference evidence="2 3" key="1">
    <citation type="submission" date="2024-03" db="EMBL/GenBank/DDBJ databases">
        <title>Role of Flies in the Dissemination of Carbapenem-Resistant Enterobacteriaceae (CRE): An Epidemiological and Genomic Study in China.</title>
        <authorList>
            <person name="Chen K."/>
            <person name="Zhang R."/>
            <person name="Chen S."/>
        </authorList>
    </citation>
    <scope>NUCLEOTIDE SEQUENCE [LARGE SCALE GENOMIC DNA]</scope>
    <source>
        <strain evidence="3">fly-313</strain>
    </source>
</reference>
<dbReference type="RefSeq" id="WP_369496486.1">
    <property type="nucleotide sequence ID" value="NZ_JBFZPZ010000001.1"/>
</dbReference>
<dbReference type="Pfam" id="PF00535">
    <property type="entry name" value="Glycos_transf_2"/>
    <property type="match status" value="1"/>
</dbReference>
<dbReference type="InterPro" id="IPR001173">
    <property type="entry name" value="Glyco_trans_2-like"/>
</dbReference>
<evidence type="ECO:0000313" key="3">
    <source>
        <dbReference type="Proteomes" id="UP001561463"/>
    </source>
</evidence>
<feature type="domain" description="Glycosyltransferase 2-like" evidence="1">
    <location>
        <begin position="4"/>
        <end position="104"/>
    </location>
</feature>
<keyword evidence="2" id="KW-0328">Glycosyltransferase</keyword>
<dbReference type="Gene3D" id="3.90.550.10">
    <property type="entry name" value="Spore Coat Polysaccharide Biosynthesis Protein SpsA, Chain A"/>
    <property type="match status" value="1"/>
</dbReference>
<dbReference type="Proteomes" id="UP001561463">
    <property type="component" value="Unassembled WGS sequence"/>
</dbReference>
<dbReference type="EC" id="2.4.-.-" evidence="2"/>
<protein>
    <submittedName>
        <fullName evidence="2">Glycosyltransferase</fullName>
        <ecNumber evidence="2">2.4.-.-</ecNumber>
    </submittedName>
</protein>
<dbReference type="SUPFAM" id="SSF53448">
    <property type="entry name" value="Nucleotide-diphospho-sugar transferases"/>
    <property type="match status" value="1"/>
</dbReference>
<comment type="caution">
    <text evidence="2">The sequence shown here is derived from an EMBL/GenBank/DDBJ whole genome shotgun (WGS) entry which is preliminary data.</text>
</comment>